<dbReference type="InterPro" id="IPR051477">
    <property type="entry name" value="Expansin_CellWall"/>
</dbReference>
<keyword evidence="1 2" id="KW-0732">Signal</keyword>
<gene>
    <name evidence="3" type="ORF">PG999_014789</name>
</gene>
<dbReference type="PANTHER" id="PTHR31836">
    <property type="match status" value="1"/>
</dbReference>
<feature type="chain" id="PRO_5043765901" description="Rare lipoprotein A (RlpA)-like double-psi beta-barrel" evidence="2">
    <location>
        <begin position="21"/>
        <end position="121"/>
    </location>
</feature>
<comment type="caution">
    <text evidence="3">The sequence shown here is derived from an EMBL/GenBank/DDBJ whole genome shotgun (WGS) entry which is preliminary data.</text>
</comment>
<sequence>MAGLTLIVTLLFSLVAMASAYSGDMTYNPFNGGLGACGKPINNGDATVAVAPKFFTASNPNNDPVCGKTVTIHYNGKTATAQVWDRCQGCGDNDLDATPTLFTNLVGSTDPGRVSITWDGI</sequence>
<dbReference type="CDD" id="cd22191">
    <property type="entry name" value="DPBB_RlpA_EXP_N-like"/>
    <property type="match status" value="1"/>
</dbReference>
<evidence type="ECO:0000313" key="3">
    <source>
        <dbReference type="EMBL" id="KAK8092590.1"/>
    </source>
</evidence>
<feature type="signal peptide" evidence="2">
    <location>
        <begin position="1"/>
        <end position="20"/>
    </location>
</feature>
<dbReference type="AlphaFoldDB" id="A0AAW0Q2W9"/>
<protein>
    <recommendedName>
        <fullName evidence="5">Rare lipoprotein A (RlpA)-like double-psi beta-barrel</fullName>
    </recommendedName>
</protein>
<evidence type="ECO:0008006" key="5">
    <source>
        <dbReference type="Google" id="ProtNLM"/>
    </source>
</evidence>
<proteinExistence type="predicted"/>
<dbReference type="EMBL" id="JAQQWP010000013">
    <property type="protein sequence ID" value="KAK8092590.1"/>
    <property type="molecule type" value="Genomic_DNA"/>
</dbReference>
<dbReference type="PANTHER" id="PTHR31836:SF28">
    <property type="entry name" value="SRCR DOMAIN-CONTAINING PROTEIN-RELATED"/>
    <property type="match status" value="1"/>
</dbReference>
<evidence type="ECO:0000313" key="4">
    <source>
        <dbReference type="Proteomes" id="UP001392437"/>
    </source>
</evidence>
<dbReference type="SUPFAM" id="SSF50685">
    <property type="entry name" value="Barwin-like endoglucanases"/>
    <property type="match status" value="1"/>
</dbReference>
<keyword evidence="4" id="KW-1185">Reference proteome</keyword>
<dbReference type="Gene3D" id="2.40.40.10">
    <property type="entry name" value="RlpA-like domain"/>
    <property type="match status" value="1"/>
</dbReference>
<organism evidence="3 4">
    <name type="scientific">Apiospora kogelbergensis</name>
    <dbReference type="NCBI Taxonomy" id="1337665"/>
    <lineage>
        <taxon>Eukaryota</taxon>
        <taxon>Fungi</taxon>
        <taxon>Dikarya</taxon>
        <taxon>Ascomycota</taxon>
        <taxon>Pezizomycotina</taxon>
        <taxon>Sordariomycetes</taxon>
        <taxon>Xylariomycetidae</taxon>
        <taxon>Amphisphaeriales</taxon>
        <taxon>Apiosporaceae</taxon>
        <taxon>Apiospora</taxon>
    </lineage>
</organism>
<dbReference type="InterPro" id="IPR036908">
    <property type="entry name" value="RlpA-like_sf"/>
</dbReference>
<name>A0AAW0Q2W9_9PEZI</name>
<reference evidence="3 4" key="1">
    <citation type="submission" date="2023-01" db="EMBL/GenBank/DDBJ databases">
        <title>Analysis of 21 Apiospora genomes using comparative genomics revels a genus with tremendous synthesis potential of carbohydrate active enzymes and secondary metabolites.</title>
        <authorList>
            <person name="Sorensen T."/>
        </authorList>
    </citation>
    <scope>NUCLEOTIDE SEQUENCE [LARGE SCALE GENOMIC DNA]</scope>
    <source>
        <strain evidence="3 4">CBS 117206</strain>
    </source>
</reference>
<evidence type="ECO:0000256" key="1">
    <source>
        <dbReference type="ARBA" id="ARBA00022729"/>
    </source>
</evidence>
<accession>A0AAW0Q2W9</accession>
<dbReference type="Proteomes" id="UP001392437">
    <property type="component" value="Unassembled WGS sequence"/>
</dbReference>
<evidence type="ECO:0000256" key="2">
    <source>
        <dbReference type="SAM" id="SignalP"/>
    </source>
</evidence>